<keyword evidence="4" id="KW-0378">Hydrolase</keyword>
<evidence type="ECO:0000256" key="8">
    <source>
        <dbReference type="SAM" id="Phobius"/>
    </source>
</evidence>
<dbReference type="Proteomes" id="UP000481583">
    <property type="component" value="Unassembled WGS sequence"/>
</dbReference>
<evidence type="ECO:0000313" key="11">
    <source>
        <dbReference type="Proteomes" id="UP000481583"/>
    </source>
</evidence>
<feature type="transmembrane region" description="Helical" evidence="8">
    <location>
        <begin position="163"/>
        <end position="190"/>
    </location>
</feature>
<comment type="subcellular location">
    <subcellularLocation>
        <location evidence="1">Membrane</location>
        <topology evidence="1">Multi-pass membrane protein</topology>
    </subcellularLocation>
</comment>
<feature type="transmembrane region" description="Helical" evidence="8">
    <location>
        <begin position="118"/>
        <end position="137"/>
    </location>
</feature>
<keyword evidence="3 8" id="KW-0812">Transmembrane</keyword>
<feature type="transmembrane region" description="Helical" evidence="8">
    <location>
        <begin position="226"/>
        <end position="244"/>
    </location>
</feature>
<dbReference type="Gene3D" id="1.20.1540.10">
    <property type="entry name" value="Rhomboid-like"/>
    <property type="match status" value="1"/>
</dbReference>
<feature type="compositionally biased region" description="Basic and acidic residues" evidence="7">
    <location>
        <begin position="64"/>
        <end position="75"/>
    </location>
</feature>
<protein>
    <submittedName>
        <fullName evidence="10">Rhomboid family intramembrane serine protease</fullName>
    </submittedName>
</protein>
<keyword evidence="11" id="KW-1185">Reference proteome</keyword>
<comment type="caution">
    <text evidence="10">The sequence shown here is derived from an EMBL/GenBank/DDBJ whole genome shotgun (WGS) entry which is preliminary data.</text>
</comment>
<feature type="domain" description="Peptidase S54 rhomboid" evidence="9">
    <location>
        <begin position="161"/>
        <end position="293"/>
    </location>
</feature>
<evidence type="ECO:0000256" key="2">
    <source>
        <dbReference type="ARBA" id="ARBA00009045"/>
    </source>
</evidence>
<keyword evidence="5 8" id="KW-1133">Transmembrane helix</keyword>
<name>A0A6G4TV79_9ACTN</name>
<feature type="transmembrane region" description="Helical" evidence="8">
    <location>
        <begin position="280"/>
        <end position="296"/>
    </location>
</feature>
<comment type="similarity">
    <text evidence="2">Belongs to the peptidase S54 family.</text>
</comment>
<dbReference type="InterPro" id="IPR022764">
    <property type="entry name" value="Peptidase_S54_rhomboid_dom"/>
</dbReference>
<reference evidence="10 11" key="1">
    <citation type="submission" date="2020-02" db="EMBL/GenBank/DDBJ databases">
        <title>Whole-genome analyses of novel actinobacteria.</title>
        <authorList>
            <person name="Sahin N."/>
        </authorList>
    </citation>
    <scope>NUCLEOTIDE SEQUENCE [LARGE SCALE GENOMIC DNA]</scope>
    <source>
        <strain evidence="10 11">A7024</strain>
    </source>
</reference>
<evidence type="ECO:0000256" key="4">
    <source>
        <dbReference type="ARBA" id="ARBA00022801"/>
    </source>
</evidence>
<keyword evidence="10" id="KW-0645">Protease</keyword>
<keyword evidence="6 8" id="KW-0472">Membrane</keyword>
<dbReference type="InterPro" id="IPR035952">
    <property type="entry name" value="Rhomboid-like_sf"/>
</dbReference>
<feature type="transmembrane region" description="Helical" evidence="8">
    <location>
        <begin position="308"/>
        <end position="326"/>
    </location>
</feature>
<evidence type="ECO:0000256" key="3">
    <source>
        <dbReference type="ARBA" id="ARBA00022692"/>
    </source>
</evidence>
<evidence type="ECO:0000256" key="6">
    <source>
        <dbReference type="ARBA" id="ARBA00023136"/>
    </source>
</evidence>
<organism evidence="10 11">
    <name type="scientific">Streptomyces coryli</name>
    <dbReference type="NCBI Taxonomy" id="1128680"/>
    <lineage>
        <taxon>Bacteria</taxon>
        <taxon>Bacillati</taxon>
        <taxon>Actinomycetota</taxon>
        <taxon>Actinomycetes</taxon>
        <taxon>Kitasatosporales</taxon>
        <taxon>Streptomycetaceae</taxon>
        <taxon>Streptomyces</taxon>
    </lineage>
</organism>
<sequence>MESPGRPQTPATEHHALPHCAWHPDRETGVSCSRCDRPICPKCMTSASVGFHCPDCHQVDVREEQQGARQERRGGMDFGAGPRERMERGPGEEAGASLGEWSFAHAFTKRDPKMVTHWLMAINVLCFAAVVISGYWLSTHLSFIGRWPQPPYEATEGMVAGQWWLLLTAVFLHETVPHLLFNLVALFFVGPPVETALGRGRFLALYLLSGLGGSAFYYLVAPPDDGMLGASGAIFGLFGALVVLTLEKVIDLQIGPLLLVLGLNLVMTFTVQGIAWQSHIGGLLVGAVMAHFFVHAPKGKQATVDRVLCGAVFLVVMAVCAARTVALS</sequence>
<dbReference type="GO" id="GO:0016020">
    <property type="term" value="C:membrane"/>
    <property type="evidence" value="ECO:0007669"/>
    <property type="project" value="UniProtKB-SubCell"/>
</dbReference>
<feature type="region of interest" description="Disordered" evidence="7">
    <location>
        <begin position="64"/>
        <end position="94"/>
    </location>
</feature>
<dbReference type="GO" id="GO:0006508">
    <property type="term" value="P:proteolysis"/>
    <property type="evidence" value="ECO:0007669"/>
    <property type="project" value="UniProtKB-KW"/>
</dbReference>
<dbReference type="PANTHER" id="PTHR43731:SF14">
    <property type="entry name" value="PRESENILIN-ASSOCIATED RHOMBOID-LIKE PROTEIN, MITOCHONDRIAL"/>
    <property type="match status" value="1"/>
</dbReference>
<feature type="transmembrane region" description="Helical" evidence="8">
    <location>
        <begin position="202"/>
        <end position="220"/>
    </location>
</feature>
<dbReference type="GO" id="GO:0004252">
    <property type="term" value="F:serine-type endopeptidase activity"/>
    <property type="evidence" value="ECO:0007669"/>
    <property type="project" value="InterPro"/>
</dbReference>
<dbReference type="PANTHER" id="PTHR43731">
    <property type="entry name" value="RHOMBOID PROTEASE"/>
    <property type="match status" value="1"/>
</dbReference>
<evidence type="ECO:0000313" key="10">
    <source>
        <dbReference type="EMBL" id="NGN63919.1"/>
    </source>
</evidence>
<evidence type="ECO:0000256" key="5">
    <source>
        <dbReference type="ARBA" id="ARBA00022989"/>
    </source>
</evidence>
<evidence type="ECO:0000259" key="9">
    <source>
        <dbReference type="Pfam" id="PF01694"/>
    </source>
</evidence>
<evidence type="ECO:0000256" key="7">
    <source>
        <dbReference type="SAM" id="MobiDB-lite"/>
    </source>
</evidence>
<feature type="transmembrane region" description="Helical" evidence="8">
    <location>
        <begin position="256"/>
        <end position="274"/>
    </location>
</feature>
<evidence type="ECO:0000256" key="1">
    <source>
        <dbReference type="ARBA" id="ARBA00004141"/>
    </source>
</evidence>
<proteinExistence type="inferred from homology"/>
<dbReference type="InterPro" id="IPR050925">
    <property type="entry name" value="Rhomboid_protease_S54"/>
</dbReference>
<dbReference type="Pfam" id="PF01694">
    <property type="entry name" value="Rhomboid"/>
    <property type="match status" value="1"/>
</dbReference>
<gene>
    <name evidence="10" type="ORF">G5C51_08380</name>
</gene>
<dbReference type="EMBL" id="JAAKZV010000023">
    <property type="protein sequence ID" value="NGN63919.1"/>
    <property type="molecule type" value="Genomic_DNA"/>
</dbReference>
<accession>A0A6G4TV79</accession>
<dbReference type="SUPFAM" id="SSF144091">
    <property type="entry name" value="Rhomboid-like"/>
    <property type="match status" value="1"/>
</dbReference>
<feature type="compositionally biased region" description="Basic and acidic residues" evidence="7">
    <location>
        <begin position="82"/>
        <end position="91"/>
    </location>
</feature>
<dbReference type="AlphaFoldDB" id="A0A6G4TV79"/>